<evidence type="ECO:0000256" key="2">
    <source>
        <dbReference type="ARBA" id="ARBA00010790"/>
    </source>
</evidence>
<dbReference type="Proteomes" id="UP000230002">
    <property type="component" value="Unassembled WGS sequence"/>
</dbReference>
<comment type="caution">
    <text evidence="12">The sequence shown here is derived from an EMBL/GenBank/DDBJ whole genome shotgun (WGS) entry which is preliminary data.</text>
</comment>
<dbReference type="InterPro" id="IPR007867">
    <property type="entry name" value="GMC_OxRtase_C"/>
</dbReference>
<evidence type="ECO:0000256" key="8">
    <source>
        <dbReference type="SAM" id="MobiDB-lite"/>
    </source>
</evidence>
<feature type="binding site" evidence="7">
    <location>
        <position position="133"/>
    </location>
    <ligand>
        <name>FAD</name>
        <dbReference type="ChEBI" id="CHEBI:57692"/>
    </ligand>
</feature>
<dbReference type="GO" id="GO:0016614">
    <property type="term" value="F:oxidoreductase activity, acting on CH-OH group of donors"/>
    <property type="evidence" value="ECO:0007669"/>
    <property type="project" value="InterPro"/>
</dbReference>
<evidence type="ECO:0000256" key="5">
    <source>
        <dbReference type="ARBA" id="ARBA00023002"/>
    </source>
</evidence>
<dbReference type="Pfam" id="PF05199">
    <property type="entry name" value="GMC_oxred_C"/>
    <property type="match status" value="1"/>
</dbReference>
<evidence type="ECO:0000259" key="10">
    <source>
        <dbReference type="Pfam" id="PF00732"/>
    </source>
</evidence>
<dbReference type="Pfam" id="PF00732">
    <property type="entry name" value="GMC_oxred_N"/>
    <property type="match status" value="1"/>
</dbReference>
<feature type="domain" description="Glucose-methanol-choline oxidoreductase N-terminal" evidence="10">
    <location>
        <begin position="51"/>
        <end position="368"/>
    </location>
</feature>
<dbReference type="InterPro" id="IPR000172">
    <property type="entry name" value="GMC_OxRdtase_N"/>
</dbReference>
<name>A0A2G8RTX9_9APHY</name>
<dbReference type="Gene3D" id="3.30.560.10">
    <property type="entry name" value="Glucose Oxidase, domain 3"/>
    <property type="match status" value="1"/>
</dbReference>
<evidence type="ECO:0000256" key="3">
    <source>
        <dbReference type="ARBA" id="ARBA00022630"/>
    </source>
</evidence>
<proteinExistence type="inferred from homology"/>
<dbReference type="PIRSF" id="PIRSF000137">
    <property type="entry name" value="Alcohol_oxidase"/>
    <property type="match status" value="1"/>
</dbReference>
<evidence type="ECO:0000256" key="1">
    <source>
        <dbReference type="ARBA" id="ARBA00001974"/>
    </source>
</evidence>
<dbReference type="AlphaFoldDB" id="A0A2G8RTX9"/>
<organism evidence="12 13">
    <name type="scientific">Ganoderma sinense ZZ0214-1</name>
    <dbReference type="NCBI Taxonomy" id="1077348"/>
    <lineage>
        <taxon>Eukaryota</taxon>
        <taxon>Fungi</taxon>
        <taxon>Dikarya</taxon>
        <taxon>Basidiomycota</taxon>
        <taxon>Agaricomycotina</taxon>
        <taxon>Agaricomycetes</taxon>
        <taxon>Polyporales</taxon>
        <taxon>Polyporaceae</taxon>
        <taxon>Ganoderma</taxon>
    </lineage>
</organism>
<evidence type="ECO:0000256" key="7">
    <source>
        <dbReference type="PIRSR" id="PIRSR000137-2"/>
    </source>
</evidence>
<keyword evidence="13" id="KW-1185">Reference proteome</keyword>
<gene>
    <name evidence="12" type="ORF">GSI_12821</name>
</gene>
<accession>A0A2G8RTX9</accession>
<dbReference type="InterPro" id="IPR012132">
    <property type="entry name" value="GMC_OxRdtase"/>
</dbReference>
<comment type="similarity">
    <text evidence="2">Belongs to the GMC oxidoreductase family.</text>
</comment>
<protein>
    <recommendedName>
        <fullName evidence="14">Glucose-methanol-choline oxidoreductase N-terminal domain-containing protein</fullName>
    </recommendedName>
</protein>
<dbReference type="PANTHER" id="PTHR11552">
    <property type="entry name" value="GLUCOSE-METHANOL-CHOLINE GMC OXIDOREDUCTASE"/>
    <property type="match status" value="1"/>
</dbReference>
<dbReference type="InterPro" id="IPR036188">
    <property type="entry name" value="FAD/NAD-bd_sf"/>
</dbReference>
<dbReference type="InterPro" id="IPR027424">
    <property type="entry name" value="Glucose_Oxidase_domain_2"/>
</dbReference>
<keyword evidence="5" id="KW-0560">Oxidoreductase</keyword>
<evidence type="ECO:0000313" key="12">
    <source>
        <dbReference type="EMBL" id="PIL24934.1"/>
    </source>
</evidence>
<feature type="signal peptide" evidence="9">
    <location>
        <begin position="1"/>
        <end position="19"/>
    </location>
</feature>
<dbReference type="STRING" id="1077348.A0A2G8RTX9"/>
<keyword evidence="3" id="KW-0285">Flavoprotein</keyword>
<feature type="active site" description="Proton acceptor" evidence="6">
    <location>
        <position position="612"/>
    </location>
</feature>
<dbReference type="SUPFAM" id="SSF51905">
    <property type="entry name" value="FAD/NAD(P)-binding domain"/>
    <property type="match status" value="1"/>
</dbReference>
<evidence type="ECO:0000256" key="9">
    <source>
        <dbReference type="SAM" id="SignalP"/>
    </source>
</evidence>
<feature type="active site" description="Proton donor" evidence="6">
    <location>
        <position position="569"/>
    </location>
</feature>
<sequence>MRSFSLLLLTASLSQCASAHSGAHHDFHADHAHRDLKKRNIVYNGQIASSYDFVVVGGGTAGLAIASRLSEDSNTTVLVLEAGDSGDAIADRINVPLNAYFDGLVGSSYDWQYKTVSQAQAGARPYSWPRGKVLGGSSAMNGMYHVRPSKVEVDAWASLVDGGADKWSWDKMFAAMKASETFTAPSSDIQSEGGIQYVASSRGTDGPIHVSYPGYMLPVVGNWTTTLANVGVDVSQDAYAGESWGAYVASSSINPNNWTRSYARSGYIDPLPPRSNLAILPNATAARIIFDTSNASNLTATGVEWTSASGAAKQTVSVKKEVIVAAGVVGSPQLLQLSGVGPSDVLKAAGVSVLSNLPGVGQHLQDHLSTAVTWTTKIDTTGSLHANSANANNAAFMSLVNEATAYVNITDLLGDFSSTFKQQISDAASTSLSTLCPACDDTVKKGYSAIYNTTLNTLLASPIGQAEILFSLVSSGSISIQAALQHPFSQGRLYITADDPFTPPTIDPQYLSHSADLTVLREGLKLARKIGQTAPLSSVMGDETAPGSSVQSDDDWDNWLVGVIGTEYHPSSTCAMLPLESGGVVDANLKVYGLGNVRVADASVFPISFSCHLQAPTYGLAEQAARIIRATYNGVGWPSASGQNSASSSNSSTSASPSSTTGTSSGKNGAEALSHSGSLVLLAAGALAALLL</sequence>
<feature type="chain" id="PRO_5013775626" description="Glucose-methanol-choline oxidoreductase N-terminal domain-containing protein" evidence="9">
    <location>
        <begin position="20"/>
        <end position="692"/>
    </location>
</feature>
<dbReference type="Gene3D" id="3.50.50.60">
    <property type="entry name" value="FAD/NAD(P)-binding domain"/>
    <property type="match status" value="1"/>
</dbReference>
<evidence type="ECO:0000313" key="13">
    <source>
        <dbReference type="Proteomes" id="UP000230002"/>
    </source>
</evidence>
<evidence type="ECO:0000256" key="6">
    <source>
        <dbReference type="PIRSR" id="PIRSR000137-1"/>
    </source>
</evidence>
<dbReference type="EMBL" id="AYKW01000056">
    <property type="protein sequence ID" value="PIL24934.1"/>
    <property type="molecule type" value="Genomic_DNA"/>
</dbReference>
<keyword evidence="9" id="KW-0732">Signal</keyword>
<dbReference type="Gene3D" id="4.10.450.10">
    <property type="entry name" value="Glucose Oxidase, domain 2"/>
    <property type="match status" value="1"/>
</dbReference>
<evidence type="ECO:0008006" key="14">
    <source>
        <dbReference type="Google" id="ProtNLM"/>
    </source>
</evidence>
<dbReference type="OrthoDB" id="269227at2759"/>
<feature type="domain" description="Glucose-methanol-choline oxidoreductase C-terminal" evidence="11">
    <location>
        <begin position="487"/>
        <end position="621"/>
    </location>
</feature>
<reference evidence="12 13" key="1">
    <citation type="journal article" date="2015" name="Sci. Rep.">
        <title>Chromosome-level genome map provides insights into diverse defense mechanisms in the medicinal fungus Ganoderma sinense.</title>
        <authorList>
            <person name="Zhu Y."/>
            <person name="Xu J."/>
            <person name="Sun C."/>
            <person name="Zhou S."/>
            <person name="Xu H."/>
            <person name="Nelson D.R."/>
            <person name="Qian J."/>
            <person name="Song J."/>
            <person name="Luo H."/>
            <person name="Xiang L."/>
            <person name="Li Y."/>
            <person name="Xu Z."/>
            <person name="Ji A."/>
            <person name="Wang L."/>
            <person name="Lu S."/>
            <person name="Hayward A."/>
            <person name="Sun W."/>
            <person name="Li X."/>
            <person name="Schwartz D.C."/>
            <person name="Wang Y."/>
            <person name="Chen S."/>
        </authorList>
    </citation>
    <scope>NUCLEOTIDE SEQUENCE [LARGE SCALE GENOMIC DNA]</scope>
    <source>
        <strain evidence="12 13">ZZ0214-1</strain>
    </source>
</reference>
<dbReference type="PANTHER" id="PTHR11552:SF218">
    <property type="entry name" value="GLUCOSE-METHANOL-CHOLINE OXIDOREDUCTASE N-TERMINAL DOMAIN-CONTAINING PROTEIN"/>
    <property type="match status" value="1"/>
</dbReference>
<keyword evidence="4 7" id="KW-0274">FAD</keyword>
<evidence type="ECO:0000259" key="11">
    <source>
        <dbReference type="Pfam" id="PF05199"/>
    </source>
</evidence>
<feature type="region of interest" description="Disordered" evidence="8">
    <location>
        <begin position="639"/>
        <end position="669"/>
    </location>
</feature>
<comment type="cofactor">
    <cofactor evidence="1 7">
        <name>FAD</name>
        <dbReference type="ChEBI" id="CHEBI:57692"/>
    </cofactor>
</comment>
<dbReference type="SUPFAM" id="SSF54373">
    <property type="entry name" value="FAD-linked reductases, C-terminal domain"/>
    <property type="match status" value="1"/>
</dbReference>
<dbReference type="GO" id="GO:0050660">
    <property type="term" value="F:flavin adenine dinucleotide binding"/>
    <property type="evidence" value="ECO:0007669"/>
    <property type="project" value="InterPro"/>
</dbReference>
<evidence type="ECO:0000256" key="4">
    <source>
        <dbReference type="ARBA" id="ARBA00022827"/>
    </source>
</evidence>